<dbReference type="Gene3D" id="2.170.190.11">
    <property type="entry name" value="Molybdopterin biosynthesis moea protein, domain 3"/>
    <property type="match status" value="1"/>
</dbReference>
<dbReference type="CDD" id="cd00887">
    <property type="entry name" value="MoeA"/>
    <property type="match status" value="1"/>
</dbReference>
<reference evidence="7 8" key="1">
    <citation type="journal article" date="2018" name="Int. J. Syst. Evol. Microbiol.">
        <title>Rubneribacter badeniensis gen. nov., sp. nov. and Enteroscipio rubneri gen. nov., sp. nov., new members of the Eggerthellaceae isolated from human faeces.</title>
        <authorList>
            <person name="Danylec N."/>
            <person name="Gobl A."/>
            <person name="Stoll D.A."/>
            <person name="Hetzer B."/>
            <person name="Kulling S.E."/>
            <person name="Huch M."/>
        </authorList>
    </citation>
    <scope>NUCLEOTIDE SEQUENCE [LARGE SCALE GENOMIC DNA]</scope>
    <source>
        <strain evidence="7 8">ResAG-85</strain>
    </source>
</reference>
<dbReference type="AlphaFoldDB" id="A0A2K2U8H2"/>
<dbReference type="Proteomes" id="UP000236488">
    <property type="component" value="Unassembled WGS sequence"/>
</dbReference>
<dbReference type="GO" id="GO:0005829">
    <property type="term" value="C:cytosol"/>
    <property type="evidence" value="ECO:0007669"/>
    <property type="project" value="TreeGrafter"/>
</dbReference>
<keyword evidence="3 5" id="KW-0500">Molybdenum</keyword>
<feature type="domain" description="MoaB/Mog" evidence="6">
    <location>
        <begin position="175"/>
        <end position="312"/>
    </location>
</feature>
<dbReference type="SUPFAM" id="SSF63882">
    <property type="entry name" value="MoeA N-terminal region -like"/>
    <property type="match status" value="1"/>
</dbReference>
<organism evidence="7 8">
    <name type="scientific">Rubneribacter badeniensis</name>
    <dbReference type="NCBI Taxonomy" id="2070688"/>
    <lineage>
        <taxon>Bacteria</taxon>
        <taxon>Bacillati</taxon>
        <taxon>Actinomycetota</taxon>
        <taxon>Coriobacteriia</taxon>
        <taxon>Eggerthellales</taxon>
        <taxon>Eggerthellaceae</taxon>
        <taxon>Rubneribacter</taxon>
    </lineage>
</organism>
<comment type="pathway">
    <text evidence="5">Cofactor biosynthesis; molybdopterin biosynthesis.</text>
</comment>
<dbReference type="Pfam" id="PF00994">
    <property type="entry name" value="MoCF_biosynth"/>
    <property type="match status" value="1"/>
</dbReference>
<dbReference type="Gene3D" id="3.90.105.10">
    <property type="entry name" value="Molybdopterin biosynthesis moea protein, domain 2"/>
    <property type="match status" value="1"/>
</dbReference>
<dbReference type="EC" id="2.10.1.1" evidence="5"/>
<keyword evidence="5" id="KW-0479">Metal-binding</keyword>
<comment type="caution">
    <text evidence="7">The sequence shown here is derived from an EMBL/GenBank/DDBJ whole genome shotgun (WGS) entry which is preliminary data.</text>
</comment>
<keyword evidence="8" id="KW-1185">Reference proteome</keyword>
<dbReference type="SUPFAM" id="SSF53218">
    <property type="entry name" value="Molybdenum cofactor biosynthesis proteins"/>
    <property type="match status" value="1"/>
</dbReference>
<evidence type="ECO:0000256" key="5">
    <source>
        <dbReference type="RuleBase" id="RU365090"/>
    </source>
</evidence>
<dbReference type="UniPathway" id="UPA00344"/>
<keyword evidence="5 7" id="KW-0808">Transferase</keyword>
<dbReference type="InterPro" id="IPR036688">
    <property type="entry name" value="MoeA_C_domain_IV_sf"/>
</dbReference>
<dbReference type="GO" id="GO:0061599">
    <property type="term" value="F:molybdopterin molybdotransferase activity"/>
    <property type="evidence" value="ECO:0007669"/>
    <property type="project" value="UniProtKB-UniRule"/>
</dbReference>
<dbReference type="SUPFAM" id="SSF63867">
    <property type="entry name" value="MoeA C-terminal domain-like"/>
    <property type="match status" value="1"/>
</dbReference>
<name>A0A2K2U8H2_9ACTN</name>
<dbReference type="Pfam" id="PF03453">
    <property type="entry name" value="MoeA_N"/>
    <property type="match status" value="1"/>
</dbReference>
<sequence>MGEKIMDGFPTREEALADFFAAWEPMRRVEHVALDDAVGRVLACDLASRNTLPVVRASSFDGIAVRASAFKNGVPDASGWRPGADYVRADTGDDFPDAFDAVVMIEKAAIGENGSVTFDDDVAVEPGSGVRPRGSTLREGEPLMSAGSIVRPTDLAALAMGGISMVPVRAKPRVAFIPTGSELVPAGIKPRRGQNVDANSLMCKHLLIEYGAEPVVFPLVHDDPAELERAFEAALSTADVVVVNGGSALGEEDFNAKLIEGRGQVVHHYIAAVPGRPLMMAVVDGKPVVNLPGPVMAAYFGSEWCLQAVTARILGIPVRRHPTVRARADAAKASIPKMANIARVRVTRDDEGYMAHFLDFKAGELAACMTSNAQRVSPLGEAGWDKGDVLDVELLRGEEFIEKR</sequence>
<evidence type="ECO:0000259" key="6">
    <source>
        <dbReference type="SMART" id="SM00852"/>
    </source>
</evidence>
<accession>A0A2K2U8H2</accession>
<comment type="similarity">
    <text evidence="2 5">Belongs to the MoeA family.</text>
</comment>
<evidence type="ECO:0000256" key="2">
    <source>
        <dbReference type="ARBA" id="ARBA00010763"/>
    </source>
</evidence>
<evidence type="ECO:0000256" key="3">
    <source>
        <dbReference type="ARBA" id="ARBA00022505"/>
    </source>
</evidence>
<gene>
    <name evidence="7" type="ORF">C2L80_00485</name>
</gene>
<dbReference type="SMART" id="SM00852">
    <property type="entry name" value="MoCF_biosynth"/>
    <property type="match status" value="1"/>
</dbReference>
<keyword evidence="5" id="KW-0460">Magnesium</keyword>
<evidence type="ECO:0000256" key="1">
    <source>
        <dbReference type="ARBA" id="ARBA00002901"/>
    </source>
</evidence>
<comment type="cofactor">
    <cofactor evidence="5">
        <name>Mg(2+)</name>
        <dbReference type="ChEBI" id="CHEBI:18420"/>
    </cofactor>
</comment>
<comment type="function">
    <text evidence="1 5">Catalyzes the insertion of molybdate into adenylated molybdopterin with the concomitant release of AMP.</text>
</comment>
<protein>
    <recommendedName>
        <fullName evidence="5">Molybdopterin molybdenumtransferase</fullName>
        <ecNumber evidence="5">2.10.1.1</ecNumber>
    </recommendedName>
</protein>
<dbReference type="GO" id="GO:0046872">
    <property type="term" value="F:metal ion binding"/>
    <property type="evidence" value="ECO:0007669"/>
    <property type="project" value="UniProtKB-UniRule"/>
</dbReference>
<dbReference type="EMBL" id="PPEL01000001">
    <property type="protein sequence ID" value="PNV66636.1"/>
    <property type="molecule type" value="Genomic_DNA"/>
</dbReference>
<keyword evidence="5" id="KW-0501">Molybdenum cofactor biosynthesis</keyword>
<dbReference type="InterPro" id="IPR036425">
    <property type="entry name" value="MoaB/Mog-like_dom_sf"/>
</dbReference>
<evidence type="ECO:0000313" key="7">
    <source>
        <dbReference type="EMBL" id="PNV66636.1"/>
    </source>
</evidence>
<dbReference type="InterPro" id="IPR001453">
    <property type="entry name" value="MoaB/Mog_dom"/>
</dbReference>
<dbReference type="Gene3D" id="3.40.980.10">
    <property type="entry name" value="MoaB/Mog-like domain"/>
    <property type="match status" value="1"/>
</dbReference>
<dbReference type="InterPro" id="IPR036135">
    <property type="entry name" value="MoeA_linker/N_sf"/>
</dbReference>
<comment type="catalytic activity">
    <reaction evidence="4">
        <text>adenylyl-molybdopterin + molybdate = Mo-molybdopterin + AMP + H(+)</text>
        <dbReference type="Rhea" id="RHEA:35047"/>
        <dbReference type="ChEBI" id="CHEBI:15378"/>
        <dbReference type="ChEBI" id="CHEBI:36264"/>
        <dbReference type="ChEBI" id="CHEBI:62727"/>
        <dbReference type="ChEBI" id="CHEBI:71302"/>
        <dbReference type="ChEBI" id="CHEBI:456215"/>
        <dbReference type="EC" id="2.10.1.1"/>
    </reaction>
</comment>
<dbReference type="InterPro" id="IPR038987">
    <property type="entry name" value="MoeA-like"/>
</dbReference>
<evidence type="ECO:0000313" key="8">
    <source>
        <dbReference type="Proteomes" id="UP000236488"/>
    </source>
</evidence>
<dbReference type="PANTHER" id="PTHR10192:SF16">
    <property type="entry name" value="MOLYBDOPTERIN MOLYBDENUMTRANSFERASE"/>
    <property type="match status" value="1"/>
</dbReference>
<dbReference type="PANTHER" id="PTHR10192">
    <property type="entry name" value="MOLYBDOPTERIN BIOSYNTHESIS PROTEIN"/>
    <property type="match status" value="1"/>
</dbReference>
<dbReference type="GO" id="GO:0006777">
    <property type="term" value="P:Mo-molybdopterin cofactor biosynthetic process"/>
    <property type="evidence" value="ECO:0007669"/>
    <property type="project" value="UniProtKB-UniRule"/>
</dbReference>
<evidence type="ECO:0000256" key="4">
    <source>
        <dbReference type="ARBA" id="ARBA00047317"/>
    </source>
</evidence>
<dbReference type="InterPro" id="IPR005110">
    <property type="entry name" value="MoeA_linker/N"/>
</dbReference>
<proteinExistence type="inferred from homology"/>
<dbReference type="Gene3D" id="2.40.340.10">
    <property type="entry name" value="MoeA, C-terminal, domain IV"/>
    <property type="match status" value="1"/>
</dbReference>
<dbReference type="RefSeq" id="WP_103262373.1">
    <property type="nucleotide sequence ID" value="NZ_PPEL01000001.1"/>
</dbReference>